<dbReference type="AlphaFoldDB" id="A0A8E0KIP1"/>
<dbReference type="RefSeq" id="WP_021697022.1">
    <property type="nucleotide sequence ID" value="NZ_BATC01000014.1"/>
</dbReference>
<reference evidence="2" key="1">
    <citation type="journal article" date="2013" name="Genome Announc.">
        <title>Draft Genome Sequence of the Dimorphic Prosthecate Bacterium Brevundimonas abyssalis TAR-001T.</title>
        <authorList>
            <person name="Tsubouchi T."/>
            <person name="Nishi S."/>
            <person name="Usui K."/>
            <person name="Shimane Y."/>
            <person name="Takaki Y."/>
            <person name="Maruyama T."/>
            <person name="Hatada Y."/>
        </authorList>
    </citation>
    <scope>NUCLEOTIDE SEQUENCE [LARGE SCALE GENOMIC DNA]</scope>
    <source>
        <strain evidence="2">TAR-001</strain>
    </source>
</reference>
<name>A0A8E0KIP1_9CAUL</name>
<accession>A0A8E0KIP1</accession>
<evidence type="ECO:0000313" key="1">
    <source>
        <dbReference type="EMBL" id="GAD58926.1"/>
    </source>
</evidence>
<sequence>MGWLNIDKPMTIMGDAGFDRRDWDRSPSATIQAPDGLPCMTVAQGVRVEVRDIVFESRNAGEAACVVGYGAQMIFDRTGFRHGGDEPAIYADGGTLDIRNSVIEAHTIAPAIVADGAGVTVYEVDITHAQAGMELIPGPGQTAQLTRVSMKGTEAPNNFGPRSIGLMIRSGRDYGRVIVEGSRICGYVEGVAIEGASVEVRDSRICRADKGVVLYNGELVLADSRVRADTLGVAAASGRAVITDNVFVGVRQLVFAEDRASVEENGNRVWSRHDICRPQFQPRYRDRYAFAPARGQSWQCQYDPYPRDWWAQDDGWYGDPYQDYAYGLDGWDRYNQGYGWYDQNGRYIDDSRYLGDARWNRGGRRGIW</sequence>
<protein>
    <recommendedName>
        <fullName evidence="3">Right handed beta helix domain-containing protein</fullName>
    </recommendedName>
</protein>
<keyword evidence="2" id="KW-1185">Reference proteome</keyword>
<evidence type="ECO:0000313" key="2">
    <source>
        <dbReference type="Proteomes" id="UP000016569"/>
    </source>
</evidence>
<gene>
    <name evidence="1" type="ORF">MBEBAB_1176</name>
</gene>
<dbReference type="SUPFAM" id="SSF51126">
    <property type="entry name" value="Pectin lyase-like"/>
    <property type="match status" value="1"/>
</dbReference>
<dbReference type="InterPro" id="IPR011050">
    <property type="entry name" value="Pectin_lyase_fold/virulence"/>
</dbReference>
<dbReference type="EMBL" id="BATC01000014">
    <property type="protein sequence ID" value="GAD58926.1"/>
    <property type="molecule type" value="Genomic_DNA"/>
</dbReference>
<organism evidence="1 2">
    <name type="scientific">Brevundimonas abyssalis TAR-001</name>
    <dbReference type="NCBI Taxonomy" id="1391729"/>
    <lineage>
        <taxon>Bacteria</taxon>
        <taxon>Pseudomonadati</taxon>
        <taxon>Pseudomonadota</taxon>
        <taxon>Alphaproteobacteria</taxon>
        <taxon>Caulobacterales</taxon>
        <taxon>Caulobacteraceae</taxon>
        <taxon>Brevundimonas</taxon>
    </lineage>
</organism>
<dbReference type="Proteomes" id="UP000016569">
    <property type="component" value="Unassembled WGS sequence"/>
</dbReference>
<proteinExistence type="predicted"/>
<evidence type="ECO:0008006" key="3">
    <source>
        <dbReference type="Google" id="ProtNLM"/>
    </source>
</evidence>
<comment type="caution">
    <text evidence="1">The sequence shown here is derived from an EMBL/GenBank/DDBJ whole genome shotgun (WGS) entry which is preliminary data.</text>
</comment>